<comment type="caution">
    <text evidence="1">The sequence shown here is derived from an EMBL/GenBank/DDBJ whole genome shotgun (WGS) entry which is preliminary data.</text>
</comment>
<gene>
    <name evidence="1" type="ORF">KY290_001017</name>
</gene>
<evidence type="ECO:0000313" key="2">
    <source>
        <dbReference type="Proteomes" id="UP000826656"/>
    </source>
</evidence>
<accession>A0ABQ7WKZ2</accession>
<keyword evidence="2" id="KW-1185">Reference proteome</keyword>
<dbReference type="Proteomes" id="UP000826656">
    <property type="component" value="Unassembled WGS sequence"/>
</dbReference>
<sequence>MARYKHKGGQADLKKKQHVLGVTTNLVDASTVNSNDNYAIVTADQVYFKILIYKIRALNFNIIKSYVSQPSYWQSLRLHDGVVKL</sequence>
<dbReference type="EMBL" id="JAIVGD010000001">
    <property type="protein sequence ID" value="KAH0781419.1"/>
    <property type="molecule type" value="Genomic_DNA"/>
</dbReference>
<protein>
    <submittedName>
        <fullName evidence="1">Uncharacterized protein</fullName>
    </submittedName>
</protein>
<reference evidence="1 2" key="1">
    <citation type="journal article" date="2021" name="bioRxiv">
        <title>Chromosome-scale and haplotype-resolved genome assembly of a tetraploid potato cultivar.</title>
        <authorList>
            <person name="Sun H."/>
            <person name="Jiao W.-B."/>
            <person name="Krause K."/>
            <person name="Campoy J.A."/>
            <person name="Goel M."/>
            <person name="Folz-Donahue K."/>
            <person name="Kukat C."/>
            <person name="Huettel B."/>
            <person name="Schneeberger K."/>
        </authorList>
    </citation>
    <scope>NUCLEOTIDE SEQUENCE [LARGE SCALE GENOMIC DNA]</scope>
    <source>
        <strain evidence="1">SolTubOtavaFocal</strain>
        <tissue evidence="1">Leaves</tissue>
    </source>
</reference>
<proteinExistence type="predicted"/>
<organism evidence="1 2">
    <name type="scientific">Solanum tuberosum</name>
    <name type="common">Potato</name>
    <dbReference type="NCBI Taxonomy" id="4113"/>
    <lineage>
        <taxon>Eukaryota</taxon>
        <taxon>Viridiplantae</taxon>
        <taxon>Streptophyta</taxon>
        <taxon>Embryophyta</taxon>
        <taxon>Tracheophyta</taxon>
        <taxon>Spermatophyta</taxon>
        <taxon>Magnoliopsida</taxon>
        <taxon>eudicotyledons</taxon>
        <taxon>Gunneridae</taxon>
        <taxon>Pentapetalae</taxon>
        <taxon>asterids</taxon>
        <taxon>lamiids</taxon>
        <taxon>Solanales</taxon>
        <taxon>Solanaceae</taxon>
        <taxon>Solanoideae</taxon>
        <taxon>Solaneae</taxon>
        <taxon>Solanum</taxon>
    </lineage>
</organism>
<evidence type="ECO:0000313" key="1">
    <source>
        <dbReference type="EMBL" id="KAH0781419.1"/>
    </source>
</evidence>
<name>A0ABQ7WKZ2_SOLTU</name>